<proteinExistence type="predicted"/>
<accession>A0A2C9CIB3</accession>
<reference evidence="2" key="1">
    <citation type="submission" date="2017-10" db="EMBL/GenBank/DDBJ databases">
        <authorList>
            <person name="Frank J."/>
        </authorList>
    </citation>
    <scope>NUCLEOTIDE SEQUENCE [LARGE SCALE GENOMIC DNA]</scope>
</reference>
<organism evidence="1 2">
    <name type="scientific">Kuenenia stuttgartiensis</name>
    <dbReference type="NCBI Taxonomy" id="174633"/>
    <lineage>
        <taxon>Bacteria</taxon>
        <taxon>Pseudomonadati</taxon>
        <taxon>Planctomycetota</taxon>
        <taxon>Candidatus Brocadiia</taxon>
        <taxon>Candidatus Brocadiales</taxon>
        <taxon>Candidatus Brocadiaceae</taxon>
        <taxon>Candidatus Kuenenia</taxon>
    </lineage>
</organism>
<evidence type="ECO:0000313" key="2">
    <source>
        <dbReference type="Proteomes" id="UP000221734"/>
    </source>
</evidence>
<dbReference type="EMBL" id="LT934425">
    <property type="protein sequence ID" value="SOH05385.1"/>
    <property type="molecule type" value="Genomic_DNA"/>
</dbReference>
<gene>
    <name evidence="1" type="ORF">KSMBR1_2904</name>
</gene>
<dbReference type="AlphaFoldDB" id="A0A2C9CIB3"/>
<evidence type="ECO:0000313" key="1">
    <source>
        <dbReference type="EMBL" id="SOH05385.1"/>
    </source>
</evidence>
<sequence>MTDFETIKQILQEVTLAISNRVNDSTDLWDAYFDCNKEGLFKELDMAILDCKELKIFEDASLCVGDIIIFFNFERLREWLVIHSMKTDTNKSISAIQRLLLGEPFFATAVLALARVSLPKTIQLGNNVTLCEFSSNEFLNQSKDENIEHHEIDVHHISAAITVEFEHPVHLGPRGHYRPSIYMGMVDEFFYALQKAYRALLILGIVRPQPPALVGHAIFVPLDFPGAYSKNLHHSVKIDSYWPRLEFNDDECSLAKSLFESFENLSPNLRDSLFIPMSRLRSAMTEFKDFADAAIDLGIALESILIKSDESTEITYRISMRGARLLGKTLDERLDLKKKLTKIYGMRSKAAHRGIVQSKSIDKEVLLLREGFNLTAKAIQIVLTNKLYTDKDLDSLLLQSES</sequence>
<protein>
    <submittedName>
        <fullName evidence="1">Uncharacterized protein</fullName>
    </submittedName>
</protein>
<keyword evidence="2" id="KW-1185">Reference proteome</keyword>
<dbReference type="Proteomes" id="UP000221734">
    <property type="component" value="Chromosome Kuenenia_stuttgartiensis_MBR1"/>
</dbReference>
<dbReference type="KEGG" id="kst:KSMBR1_2904"/>
<name>A0A2C9CIB3_KUEST</name>